<accession>A0A8J2WHS2</accession>
<evidence type="ECO:0000313" key="4">
    <source>
        <dbReference type="Proteomes" id="UP000789595"/>
    </source>
</evidence>
<name>A0A8J2WHS2_9STRA</name>
<proteinExistence type="predicted"/>
<dbReference type="AlphaFoldDB" id="A0A8J2WHS2"/>
<dbReference type="EMBL" id="CAKKNE010000002">
    <property type="protein sequence ID" value="CAH0367916.1"/>
    <property type="molecule type" value="Genomic_DNA"/>
</dbReference>
<evidence type="ECO:0000313" key="1">
    <source>
        <dbReference type="EMBL" id="CAH0367916.1"/>
    </source>
</evidence>
<gene>
    <name evidence="1" type="ORF">PECAL_2P09600</name>
    <name evidence="2" type="ORF">PECAL_2P20410</name>
    <name evidence="3" type="ORF">PECAL_4P17490</name>
</gene>
<comment type="caution">
    <text evidence="2">The sequence shown here is derived from an EMBL/GenBank/DDBJ whole genome shotgun (WGS) entry which is preliminary data.</text>
</comment>
<reference evidence="2" key="1">
    <citation type="submission" date="2021-11" db="EMBL/GenBank/DDBJ databases">
        <authorList>
            <consortium name="Genoscope - CEA"/>
            <person name="William W."/>
        </authorList>
    </citation>
    <scope>NUCLEOTIDE SEQUENCE</scope>
</reference>
<protein>
    <submittedName>
        <fullName evidence="2">Uncharacterized protein</fullName>
    </submittedName>
</protein>
<sequence length="107" mass="11802">MPRQAVSEPIEALATLHECCATARVARIHLFGTFAIARSFSTRCAGPARLTKSFEVASEVSLRPRTHAKRCRGPQSSQKRKGVKNCISAILGERVFRAQRASRTVYS</sequence>
<dbReference type="EMBL" id="CAKKNE010000002">
    <property type="protein sequence ID" value="CAH0368940.1"/>
    <property type="molecule type" value="Genomic_DNA"/>
</dbReference>
<keyword evidence="4" id="KW-1185">Reference proteome</keyword>
<evidence type="ECO:0000313" key="3">
    <source>
        <dbReference type="EMBL" id="CAH0374469.1"/>
    </source>
</evidence>
<evidence type="ECO:0000313" key="2">
    <source>
        <dbReference type="EMBL" id="CAH0368940.1"/>
    </source>
</evidence>
<dbReference type="EMBL" id="CAKKNE010000004">
    <property type="protein sequence ID" value="CAH0374469.1"/>
    <property type="molecule type" value="Genomic_DNA"/>
</dbReference>
<dbReference type="Proteomes" id="UP000789595">
    <property type="component" value="Unassembled WGS sequence"/>
</dbReference>
<organism evidence="2 4">
    <name type="scientific">Pelagomonas calceolata</name>
    <dbReference type="NCBI Taxonomy" id="35677"/>
    <lineage>
        <taxon>Eukaryota</taxon>
        <taxon>Sar</taxon>
        <taxon>Stramenopiles</taxon>
        <taxon>Ochrophyta</taxon>
        <taxon>Pelagophyceae</taxon>
        <taxon>Pelagomonadales</taxon>
        <taxon>Pelagomonadaceae</taxon>
        <taxon>Pelagomonas</taxon>
    </lineage>
</organism>